<keyword evidence="1" id="KW-0472">Membrane</keyword>
<sequence length="185" mass="21618">MKFDLALQYMLVLAIVVQFVLSFIKGRSSSKHIGEIVLNLKRSMIKQNFLLLLIIGIISYSVYSLVKSSDSVLGMLIVIYLLLCVYDFSKLKIITEKGLGNKSLYSKVVYDFAKWDDILEWEWHPKNPNLLFFTVKVKNKKDRRDWSILPTDKEKVDELLKKYIGNTYVEHTLEEEDKEKDTTEN</sequence>
<evidence type="ECO:0000313" key="4">
    <source>
        <dbReference type="Proteomes" id="UP001501510"/>
    </source>
</evidence>
<feature type="transmembrane region" description="Helical" evidence="1">
    <location>
        <begin position="49"/>
        <end position="66"/>
    </location>
</feature>
<evidence type="ECO:0000259" key="2">
    <source>
        <dbReference type="Pfam" id="PF18923"/>
    </source>
</evidence>
<dbReference type="InterPro" id="IPR043730">
    <property type="entry name" value="DUF5673"/>
</dbReference>
<protein>
    <recommendedName>
        <fullName evidence="2">DUF5673 domain-containing protein</fullName>
    </recommendedName>
</protein>
<proteinExistence type="predicted"/>
<feature type="domain" description="DUF5673" evidence="2">
    <location>
        <begin position="112"/>
        <end position="163"/>
    </location>
</feature>
<accession>A0ABN1JNT4</accession>
<reference evidence="3 4" key="1">
    <citation type="journal article" date="2019" name="Int. J. Syst. Evol. Microbiol.">
        <title>The Global Catalogue of Microorganisms (GCM) 10K type strain sequencing project: providing services to taxonomists for standard genome sequencing and annotation.</title>
        <authorList>
            <consortium name="The Broad Institute Genomics Platform"/>
            <consortium name="The Broad Institute Genome Sequencing Center for Infectious Disease"/>
            <person name="Wu L."/>
            <person name="Ma J."/>
        </authorList>
    </citation>
    <scope>NUCLEOTIDE SEQUENCE [LARGE SCALE GENOMIC DNA]</scope>
    <source>
        <strain evidence="3 4">JCM 1407</strain>
    </source>
</reference>
<dbReference type="RefSeq" id="WP_343762175.1">
    <property type="nucleotide sequence ID" value="NZ_BAAACG010000010.1"/>
</dbReference>
<name>A0ABN1JNT4_9CLOT</name>
<dbReference type="EMBL" id="BAAACG010000010">
    <property type="protein sequence ID" value="GAA0743151.1"/>
    <property type="molecule type" value="Genomic_DNA"/>
</dbReference>
<keyword evidence="1" id="KW-1133">Transmembrane helix</keyword>
<dbReference type="Pfam" id="PF18923">
    <property type="entry name" value="DUF5673"/>
    <property type="match status" value="1"/>
</dbReference>
<organism evidence="3 4">
    <name type="scientific">Clostridium oceanicum</name>
    <dbReference type="NCBI Taxonomy" id="1543"/>
    <lineage>
        <taxon>Bacteria</taxon>
        <taxon>Bacillati</taxon>
        <taxon>Bacillota</taxon>
        <taxon>Clostridia</taxon>
        <taxon>Eubacteriales</taxon>
        <taxon>Clostridiaceae</taxon>
        <taxon>Clostridium</taxon>
    </lineage>
</organism>
<keyword evidence="1" id="KW-0812">Transmembrane</keyword>
<evidence type="ECO:0000256" key="1">
    <source>
        <dbReference type="SAM" id="Phobius"/>
    </source>
</evidence>
<feature type="transmembrane region" description="Helical" evidence="1">
    <location>
        <begin position="6"/>
        <end position="24"/>
    </location>
</feature>
<evidence type="ECO:0000313" key="3">
    <source>
        <dbReference type="EMBL" id="GAA0743151.1"/>
    </source>
</evidence>
<comment type="caution">
    <text evidence="3">The sequence shown here is derived from an EMBL/GenBank/DDBJ whole genome shotgun (WGS) entry which is preliminary data.</text>
</comment>
<dbReference type="Proteomes" id="UP001501510">
    <property type="component" value="Unassembled WGS sequence"/>
</dbReference>
<keyword evidence="4" id="KW-1185">Reference proteome</keyword>
<feature type="transmembrane region" description="Helical" evidence="1">
    <location>
        <begin position="72"/>
        <end position="89"/>
    </location>
</feature>
<gene>
    <name evidence="3" type="ORF">GCM10008906_26580</name>
</gene>